<organism evidence="2 3">
    <name type="scientific">Frankliniella occidentalis</name>
    <name type="common">Western flower thrips</name>
    <name type="synonym">Euthrips occidentalis</name>
    <dbReference type="NCBI Taxonomy" id="133901"/>
    <lineage>
        <taxon>Eukaryota</taxon>
        <taxon>Metazoa</taxon>
        <taxon>Ecdysozoa</taxon>
        <taxon>Arthropoda</taxon>
        <taxon>Hexapoda</taxon>
        <taxon>Insecta</taxon>
        <taxon>Pterygota</taxon>
        <taxon>Neoptera</taxon>
        <taxon>Paraneoptera</taxon>
        <taxon>Thysanoptera</taxon>
        <taxon>Terebrantia</taxon>
        <taxon>Thripoidea</taxon>
        <taxon>Thripidae</taxon>
        <taxon>Frankliniella</taxon>
    </lineage>
</organism>
<dbReference type="AlphaFoldDB" id="A0A9C6XA18"/>
<dbReference type="SMART" id="SM00256">
    <property type="entry name" value="FBOX"/>
    <property type="match status" value="1"/>
</dbReference>
<dbReference type="Gene3D" id="1.20.1280.50">
    <property type="match status" value="1"/>
</dbReference>
<dbReference type="InterPro" id="IPR001810">
    <property type="entry name" value="F-box_dom"/>
</dbReference>
<dbReference type="OrthoDB" id="10257471at2759"/>
<dbReference type="PROSITE" id="PS50181">
    <property type="entry name" value="FBOX"/>
    <property type="match status" value="1"/>
</dbReference>
<dbReference type="InterPro" id="IPR032675">
    <property type="entry name" value="LRR_dom_sf"/>
</dbReference>
<dbReference type="Proteomes" id="UP000504606">
    <property type="component" value="Unplaced"/>
</dbReference>
<feature type="domain" description="F-box" evidence="1">
    <location>
        <begin position="5"/>
        <end position="51"/>
    </location>
</feature>
<dbReference type="InterPro" id="IPR036047">
    <property type="entry name" value="F-box-like_dom_sf"/>
</dbReference>
<dbReference type="GeneID" id="113216450"/>
<accession>A0A9C6XA18</accession>
<name>A0A9C6XA18_FRAOC</name>
<dbReference type="KEGG" id="foc:113216450"/>
<protein>
    <submittedName>
        <fullName evidence="3">Uncharacterized protein LOC113216450</fullName>
    </submittedName>
</protein>
<evidence type="ECO:0000313" key="3">
    <source>
        <dbReference type="RefSeq" id="XP_052132005.1"/>
    </source>
</evidence>
<dbReference type="PANTHER" id="PTHR38926">
    <property type="entry name" value="F-BOX DOMAIN CONTAINING PROTEIN, EXPRESSED"/>
    <property type="match status" value="1"/>
</dbReference>
<gene>
    <name evidence="3" type="primary">LOC113216450</name>
</gene>
<dbReference type="SUPFAM" id="SSF52047">
    <property type="entry name" value="RNI-like"/>
    <property type="match status" value="1"/>
</dbReference>
<dbReference type="RefSeq" id="XP_052132005.1">
    <property type="nucleotide sequence ID" value="XM_052276045.1"/>
</dbReference>
<dbReference type="SUPFAM" id="SSF81383">
    <property type="entry name" value="F-box domain"/>
    <property type="match status" value="1"/>
</dbReference>
<evidence type="ECO:0000313" key="2">
    <source>
        <dbReference type="Proteomes" id="UP000504606"/>
    </source>
</evidence>
<proteinExistence type="predicted"/>
<reference evidence="3" key="1">
    <citation type="submission" date="2025-08" db="UniProtKB">
        <authorList>
            <consortium name="RefSeq"/>
        </authorList>
    </citation>
    <scope>IDENTIFICATION</scope>
    <source>
        <tissue evidence="3">Whole organism</tissue>
    </source>
</reference>
<sequence length="471" mass="52152">MATSVLTLEQLPADVIVMVLQYLPVKDVFDCRLVCKRLCDLALHWDVWRHRSLEDDAPHAGAVLRLAPCLNKLQVKGRVPTTTTAATTTRCAVASLELYSDTGAVINAAEYALAVRNQELLGRLRKLELNTDLRPASDVLVKAVAMCSNLESLEIFDDLPDVSHTVVHGPPRPSLTNFRCSVDKNSASFAHIILALHAATLEQVSISAVDDFAETRIPELLVNLPRLRSLRYGLSLCGLNVVVECKTLREVSIYVDSELENIDVLSDFLRRANQLRRVHLDCGWVDEDSHPEVGAVLVRALTWSGRSHSHLEWLALEGVTDVRPLLRALPSLPALRHLDLDAAPADELLKSITPVTAPALRSLGVVAREEACPHAWIHGAAVKATLAENPSLHIQLWCLRNIKKCETQDCGACVTGCHREVRWGGGEKIGLYSHDPDKCPSPGVHTDDATDWLRSYFHRYEVACTCTWYHI</sequence>
<dbReference type="PANTHER" id="PTHR38926:SF72">
    <property type="entry name" value="IM:7136021-RELATED"/>
    <property type="match status" value="1"/>
</dbReference>
<dbReference type="Pfam" id="PF12937">
    <property type="entry name" value="F-box-like"/>
    <property type="match status" value="1"/>
</dbReference>
<dbReference type="Gene3D" id="3.80.10.10">
    <property type="entry name" value="Ribonuclease Inhibitor"/>
    <property type="match status" value="1"/>
</dbReference>
<keyword evidence="2" id="KW-1185">Reference proteome</keyword>
<evidence type="ECO:0000259" key="1">
    <source>
        <dbReference type="PROSITE" id="PS50181"/>
    </source>
</evidence>